<reference evidence="1 2" key="1">
    <citation type="submission" date="2010-05" db="EMBL/GenBank/DDBJ databases">
        <authorList>
            <person name="Qin X."/>
            <person name="Bachman B."/>
            <person name="Battles P."/>
            <person name="Bell A."/>
            <person name="Bess C."/>
            <person name="Bickham C."/>
            <person name="Chaboub L."/>
            <person name="Chen D."/>
            <person name="Coyle M."/>
            <person name="Deiros D.R."/>
            <person name="Dinh H."/>
            <person name="Forbes L."/>
            <person name="Fowler G."/>
            <person name="Francisco L."/>
            <person name="Fu Q."/>
            <person name="Gubbala S."/>
            <person name="Hale W."/>
            <person name="Han Y."/>
            <person name="Hemphill L."/>
            <person name="Highlander S.K."/>
            <person name="Hirani K."/>
            <person name="Hogues M."/>
            <person name="Jackson L."/>
            <person name="Jakkamsetti A."/>
            <person name="Javaid M."/>
            <person name="Jiang H."/>
            <person name="Korchina V."/>
            <person name="Kovar C."/>
            <person name="Lara F."/>
            <person name="Lee S."/>
            <person name="Mata R."/>
            <person name="Mathew T."/>
            <person name="Moen C."/>
            <person name="Morales K."/>
            <person name="Munidasa M."/>
            <person name="Nazareth L."/>
            <person name="Ngo R."/>
            <person name="Nguyen L."/>
            <person name="Okwuonu G."/>
            <person name="Ongeri F."/>
            <person name="Patil S."/>
            <person name="Petrosino J."/>
            <person name="Pham C."/>
            <person name="Pham P."/>
            <person name="Pu L.-L."/>
            <person name="Puazo M."/>
            <person name="Raj R."/>
            <person name="Reid J."/>
            <person name="Rouhana J."/>
            <person name="Saada N."/>
            <person name="Shang Y."/>
            <person name="Simmons D."/>
            <person name="Thornton R."/>
            <person name="Warren J."/>
            <person name="Weissenberger G."/>
            <person name="Zhang J."/>
            <person name="Zhang L."/>
            <person name="Zhou C."/>
            <person name="Zhu D."/>
            <person name="Muzny D."/>
            <person name="Worley K."/>
            <person name="Gibbs R."/>
        </authorList>
    </citation>
    <scope>NUCLEOTIDE SEQUENCE [LARGE SCALE GENOMIC DNA]</scope>
    <source>
        <strain evidence="1 2">NAP08</strain>
    </source>
</reference>
<sequence length="43" mass="5076">MIKVLHAKSFNFKQDNYEVKVSIPKIKGLKDKNLEIKLNNEFL</sequence>
<protein>
    <submittedName>
        <fullName evidence="1">Uncharacterized protein</fullName>
    </submittedName>
</protein>
<dbReference type="Proteomes" id="UP000003227">
    <property type="component" value="Unassembled WGS sequence"/>
</dbReference>
<evidence type="ECO:0000313" key="2">
    <source>
        <dbReference type="Proteomes" id="UP000003227"/>
    </source>
</evidence>
<evidence type="ECO:0000313" key="1">
    <source>
        <dbReference type="EMBL" id="EFH06497.1"/>
    </source>
</evidence>
<accession>D5Q6F5</accession>
<dbReference type="EMBL" id="ADNX01000057">
    <property type="protein sequence ID" value="EFH06497.1"/>
    <property type="molecule type" value="Genomic_DNA"/>
</dbReference>
<dbReference type="HOGENOM" id="CLU_3293970_0_0_9"/>
<dbReference type="Gene3D" id="3.30.565.40">
    <property type="entry name" value="Fervidobacterium nodosum Rt17-B1 like"/>
    <property type="match status" value="1"/>
</dbReference>
<name>D5Q6F5_CLODI</name>
<gene>
    <name evidence="1" type="ORF">HMPREF0220_2552</name>
</gene>
<dbReference type="AlphaFoldDB" id="D5Q6F5"/>
<organism evidence="1 2">
    <name type="scientific">Clostridioides difficile NAP08</name>
    <dbReference type="NCBI Taxonomy" id="525259"/>
    <lineage>
        <taxon>Bacteria</taxon>
        <taxon>Bacillati</taxon>
        <taxon>Bacillota</taxon>
        <taxon>Clostridia</taxon>
        <taxon>Peptostreptococcales</taxon>
        <taxon>Peptostreptococcaceae</taxon>
        <taxon>Clostridioides</taxon>
    </lineage>
</organism>
<comment type="caution">
    <text evidence="1">The sequence shown here is derived from an EMBL/GenBank/DDBJ whole genome shotgun (WGS) entry which is preliminary data.</text>
</comment>
<proteinExistence type="predicted"/>